<proteinExistence type="predicted"/>
<organism evidence="1">
    <name type="scientific">Schizaphis graminum</name>
    <name type="common">Green bug aphid</name>
    <dbReference type="NCBI Taxonomy" id="13262"/>
    <lineage>
        <taxon>Eukaryota</taxon>
        <taxon>Metazoa</taxon>
        <taxon>Ecdysozoa</taxon>
        <taxon>Arthropoda</taxon>
        <taxon>Hexapoda</taxon>
        <taxon>Insecta</taxon>
        <taxon>Pterygota</taxon>
        <taxon>Neoptera</taxon>
        <taxon>Paraneoptera</taxon>
        <taxon>Hemiptera</taxon>
        <taxon>Sternorrhyncha</taxon>
        <taxon>Aphidomorpha</taxon>
        <taxon>Aphidoidea</taxon>
        <taxon>Aphididae</taxon>
        <taxon>Aphidini</taxon>
        <taxon>Schizaphis</taxon>
    </lineage>
</organism>
<evidence type="ECO:0000313" key="1">
    <source>
        <dbReference type="EMBL" id="MBY24355.1"/>
    </source>
</evidence>
<protein>
    <submittedName>
        <fullName evidence="1">Uncharacterized protein</fullName>
    </submittedName>
</protein>
<accession>A0A2S2P4L2</accession>
<dbReference type="EMBL" id="GGMR01011736">
    <property type="protein sequence ID" value="MBY24355.1"/>
    <property type="molecule type" value="Transcribed_RNA"/>
</dbReference>
<name>A0A2S2P4L2_SCHGA</name>
<dbReference type="AlphaFoldDB" id="A0A2S2P4L2"/>
<reference evidence="1" key="1">
    <citation type="submission" date="2018-04" db="EMBL/GenBank/DDBJ databases">
        <title>Transcriptome of Schizaphis graminum biotype I.</title>
        <authorList>
            <person name="Scully E.D."/>
            <person name="Geib S.M."/>
            <person name="Palmer N.A."/>
            <person name="Koch K."/>
            <person name="Bradshaw J."/>
            <person name="Heng-Moss T."/>
            <person name="Sarath G."/>
        </authorList>
    </citation>
    <scope>NUCLEOTIDE SEQUENCE</scope>
</reference>
<sequence>MQNLMTDLKTIEFLIGKKRKNAQSTKMSENSEYINFITKLYFASMLNIKITTSGGDDRSVEPQQTLSAPPEYCPSPILLANYAGPQMRRMINVAKPYSR</sequence>
<gene>
    <name evidence="1" type="ORF">g.911</name>
</gene>